<keyword evidence="5" id="KW-0574">Periplasm</keyword>
<name>A0A0F5LJL0_9HYPH</name>
<evidence type="ECO:0000256" key="3">
    <source>
        <dbReference type="ARBA" id="ARBA00022475"/>
    </source>
</evidence>
<dbReference type="STRING" id="361041.VW35_00370"/>
<dbReference type="GO" id="GO:0042597">
    <property type="term" value="C:periplasmic space"/>
    <property type="evidence" value="ECO:0007669"/>
    <property type="project" value="UniProtKB-SubCell"/>
</dbReference>
<feature type="chain" id="PRO_5002492445" evidence="9">
    <location>
        <begin position="23"/>
        <end position="425"/>
    </location>
</feature>
<evidence type="ECO:0000256" key="4">
    <source>
        <dbReference type="ARBA" id="ARBA00022729"/>
    </source>
</evidence>
<dbReference type="OrthoDB" id="9762335at2"/>
<keyword evidence="7" id="KW-0564">Palmitate</keyword>
<evidence type="ECO:0000256" key="2">
    <source>
        <dbReference type="ARBA" id="ARBA00008520"/>
    </source>
</evidence>
<feature type="signal peptide" evidence="9">
    <location>
        <begin position="1"/>
        <end position="22"/>
    </location>
</feature>
<evidence type="ECO:0000256" key="9">
    <source>
        <dbReference type="SAM" id="SignalP"/>
    </source>
</evidence>
<dbReference type="Pfam" id="PF01547">
    <property type="entry name" value="SBP_bac_1"/>
    <property type="match status" value="1"/>
</dbReference>
<evidence type="ECO:0000256" key="1">
    <source>
        <dbReference type="ARBA" id="ARBA00004418"/>
    </source>
</evidence>
<evidence type="ECO:0000256" key="6">
    <source>
        <dbReference type="ARBA" id="ARBA00023136"/>
    </source>
</evidence>
<keyword evidence="8" id="KW-0449">Lipoprotein</keyword>
<keyword evidence="11" id="KW-1185">Reference proteome</keyword>
<evidence type="ECO:0000256" key="7">
    <source>
        <dbReference type="ARBA" id="ARBA00023139"/>
    </source>
</evidence>
<dbReference type="SUPFAM" id="SSF53850">
    <property type="entry name" value="Periplasmic binding protein-like II"/>
    <property type="match status" value="1"/>
</dbReference>
<dbReference type="EMBL" id="LAJG01000001">
    <property type="protein sequence ID" value="KKB82576.1"/>
    <property type="molecule type" value="Genomic_DNA"/>
</dbReference>
<comment type="caution">
    <text evidence="10">The sequence shown here is derived from an EMBL/GenBank/DDBJ whole genome shotgun (WGS) entry which is preliminary data.</text>
</comment>
<keyword evidence="4 9" id="KW-0732">Signal</keyword>
<accession>A0A0F5LJL0</accession>
<dbReference type="Gene3D" id="3.40.190.10">
    <property type="entry name" value="Periplasmic binding protein-like II"/>
    <property type="match status" value="1"/>
</dbReference>
<dbReference type="PANTHER" id="PTHR43649">
    <property type="entry name" value="ARABINOSE-BINDING PROTEIN-RELATED"/>
    <property type="match status" value="1"/>
</dbReference>
<evidence type="ECO:0000256" key="8">
    <source>
        <dbReference type="ARBA" id="ARBA00023288"/>
    </source>
</evidence>
<dbReference type="PANTHER" id="PTHR43649:SF33">
    <property type="entry name" value="POLYGALACTURONAN_RHAMNOGALACTURONAN-BINDING PROTEIN YTCQ"/>
    <property type="match status" value="1"/>
</dbReference>
<protein>
    <submittedName>
        <fullName evidence="10">ABC transporter substrate-binding protein</fullName>
    </submittedName>
</protein>
<dbReference type="InterPro" id="IPR006059">
    <property type="entry name" value="SBP"/>
</dbReference>
<reference evidence="10 11" key="1">
    <citation type="submission" date="2015-03" db="EMBL/GenBank/DDBJ databases">
        <authorList>
            <person name="Hassan Y.I."/>
            <person name="Lepp D."/>
            <person name="Zhou T."/>
        </authorList>
    </citation>
    <scope>NUCLEOTIDE SEQUENCE [LARGE SCALE GENOMIC DNA]</scope>
    <source>
        <strain evidence="10 11">GH2-10</strain>
    </source>
</reference>
<evidence type="ECO:0000256" key="5">
    <source>
        <dbReference type="ARBA" id="ARBA00022764"/>
    </source>
</evidence>
<evidence type="ECO:0000313" key="11">
    <source>
        <dbReference type="Proteomes" id="UP000033514"/>
    </source>
</evidence>
<gene>
    <name evidence="10" type="ORF">VW35_00370</name>
</gene>
<keyword evidence="6" id="KW-0472">Membrane</keyword>
<proteinExistence type="inferred from homology"/>
<organism evidence="10 11">
    <name type="scientific">Devosia soli</name>
    <dbReference type="NCBI Taxonomy" id="361041"/>
    <lineage>
        <taxon>Bacteria</taxon>
        <taxon>Pseudomonadati</taxon>
        <taxon>Pseudomonadota</taxon>
        <taxon>Alphaproteobacteria</taxon>
        <taxon>Hyphomicrobiales</taxon>
        <taxon>Devosiaceae</taxon>
        <taxon>Devosia</taxon>
    </lineage>
</organism>
<comment type="subcellular location">
    <subcellularLocation>
        <location evidence="1">Periplasm</location>
    </subcellularLocation>
</comment>
<keyword evidence="3" id="KW-1003">Cell membrane</keyword>
<dbReference type="PATRIC" id="fig|361041.3.peg.79"/>
<sequence>MKHALYAGVAVAACAMSSHAFAGQLTAWVIDGDSEKPYFTQLEESFNATYGAEGITLDVVPIPSYNEAIQAATLSGGLPDVIMLDGPNMASVAWAGTIQPIGDLLDPEIIADLLPAIKAQGTYGPEEEFYFISPYDSGTILWGNKALLEQAGVRIPTTVEDAWTREEFADALAKLKALPGIEWPLDVKMNYGAGEWMTYGFSPFAQSNGGDIIDRETWVAEGTINSDANVATLTTLQDWNKAGYIVPASAGDNKFYGEKTAALSWVGNWMWPAHREGLGDDLVLIPPPAFGEAGPISANGGWGWAVPTSSTNLEDIKVFLNYAMSSEQVAAYADTTGYVPSRASAIPLSKTYGAGGDGEIFAKLAGCCAVVRPVHPAYPVITNAWATAVVNVLSGDVDVKAELDRAAQTIDQDIADNNGYPPFGQ</sequence>
<evidence type="ECO:0000313" key="10">
    <source>
        <dbReference type="EMBL" id="KKB82576.1"/>
    </source>
</evidence>
<dbReference type="RefSeq" id="WP_046141046.1">
    <property type="nucleotide sequence ID" value="NZ_LAJG01000001.1"/>
</dbReference>
<comment type="similarity">
    <text evidence="2">Belongs to the bacterial solute-binding protein 1 family.</text>
</comment>
<dbReference type="AlphaFoldDB" id="A0A0F5LJL0"/>
<dbReference type="Proteomes" id="UP000033514">
    <property type="component" value="Unassembled WGS sequence"/>
</dbReference>
<dbReference type="InterPro" id="IPR050490">
    <property type="entry name" value="Bact_solute-bd_prot1"/>
</dbReference>